<gene>
    <name evidence="1" type="ORF">S06H3_53791</name>
    <name evidence="2" type="ORF">S06H3_53793</name>
</gene>
<sequence length="35" mass="4073">MSQKKTHGSASQKRRTVVRLYKKHGRAFHYDIVSA</sequence>
<comment type="caution">
    <text evidence="2">The sequence shown here is derived from an EMBL/GenBank/DDBJ whole genome shotgun (WGS) entry which is preliminary data.</text>
</comment>
<reference evidence="2" key="1">
    <citation type="journal article" date="2014" name="Front. Microbiol.">
        <title>High frequency of phylogenetically diverse reductive dehalogenase-homologous genes in deep subseafloor sedimentary metagenomes.</title>
        <authorList>
            <person name="Kawai M."/>
            <person name="Futagami T."/>
            <person name="Toyoda A."/>
            <person name="Takaki Y."/>
            <person name="Nishi S."/>
            <person name="Hori S."/>
            <person name="Arai W."/>
            <person name="Tsubouchi T."/>
            <person name="Morono Y."/>
            <person name="Uchiyama I."/>
            <person name="Ito T."/>
            <person name="Fujiyama A."/>
            <person name="Inagaki F."/>
            <person name="Takami H."/>
        </authorList>
    </citation>
    <scope>NUCLEOTIDE SEQUENCE</scope>
    <source>
        <strain evidence="2">Expedition CK06-06</strain>
    </source>
</reference>
<name>X1R5H6_9ZZZZ</name>
<dbReference type="EMBL" id="BARV01034334">
    <property type="protein sequence ID" value="GAI58381.1"/>
    <property type="molecule type" value="Genomic_DNA"/>
</dbReference>
<proteinExistence type="predicted"/>
<dbReference type="EMBL" id="BARV01034334">
    <property type="protein sequence ID" value="GAI58385.1"/>
    <property type="molecule type" value="Genomic_DNA"/>
</dbReference>
<evidence type="ECO:0000313" key="1">
    <source>
        <dbReference type="EMBL" id="GAI58381.1"/>
    </source>
</evidence>
<organism evidence="2">
    <name type="scientific">marine sediment metagenome</name>
    <dbReference type="NCBI Taxonomy" id="412755"/>
    <lineage>
        <taxon>unclassified sequences</taxon>
        <taxon>metagenomes</taxon>
        <taxon>ecological metagenomes</taxon>
    </lineage>
</organism>
<accession>X1R5H6</accession>
<evidence type="ECO:0000313" key="2">
    <source>
        <dbReference type="EMBL" id="GAI58385.1"/>
    </source>
</evidence>
<protein>
    <submittedName>
        <fullName evidence="2">Uncharacterized protein</fullName>
    </submittedName>
</protein>
<feature type="non-terminal residue" evidence="2">
    <location>
        <position position="35"/>
    </location>
</feature>
<dbReference type="AlphaFoldDB" id="X1R5H6"/>